<evidence type="ECO:0000259" key="1">
    <source>
        <dbReference type="Pfam" id="PF03781"/>
    </source>
</evidence>
<dbReference type="EMBL" id="JARSBO010000002">
    <property type="protein sequence ID" value="MDG4718212.1"/>
    <property type="molecule type" value="Genomic_DNA"/>
</dbReference>
<dbReference type="RefSeq" id="WP_220151708.1">
    <property type="nucleotide sequence ID" value="NZ_JARSBO010000002.1"/>
</dbReference>
<gene>
    <name evidence="2" type="ORF">P7680_04335</name>
</gene>
<sequence length="317" mass="34785">MIAVQFTSIVAMAADKPMPEFVDLAGGTFMMGDIRHYREEISVHKVTVSPFAISKTEITNAQFSAFVKETGYITSVERPLDPAKYPGIPDELLKAGSMVFAQPEGAVDMGDLRNWWTYVAGADWRHPAGPQSSIDGLENHPVVQVSIEDARAYAKWAGGRLLTEAEWEFAARGGLEGKDYVWGDTYDPLEGWKANSWQGTFPQTDLKSDGYHGTAPVASFAANGYGLFDMAGNVWEHVSDWWVPGHPETDQIDPDGPPMIMAARFANPTVGPMTVVKGGSWLCAPNFCLRYRPAARQPSESKIGSNHIGFRIARDVN</sequence>
<accession>A0ABT6G825</accession>
<reference evidence="2 3" key="1">
    <citation type="submission" date="2023-03" db="EMBL/GenBank/DDBJ databases">
        <title>Strain FZY0004 represents a novel species in the genus Thalassospira isolated from seawater.</title>
        <authorList>
            <person name="Fu Z.-Y."/>
        </authorList>
    </citation>
    <scope>NUCLEOTIDE SEQUENCE [LARGE SCALE GENOMIC DNA]</scope>
    <source>
        <strain evidence="2 3">FZY0004</strain>
    </source>
</reference>
<dbReference type="InterPro" id="IPR051043">
    <property type="entry name" value="Sulfatase_Mod_Factor_Kinase"/>
</dbReference>
<evidence type="ECO:0000313" key="2">
    <source>
        <dbReference type="EMBL" id="MDG4718212.1"/>
    </source>
</evidence>
<dbReference type="PANTHER" id="PTHR23150:SF19">
    <property type="entry name" value="FORMYLGLYCINE-GENERATING ENZYME"/>
    <property type="match status" value="1"/>
</dbReference>
<dbReference type="PANTHER" id="PTHR23150">
    <property type="entry name" value="SULFATASE MODIFYING FACTOR 1, 2"/>
    <property type="match status" value="1"/>
</dbReference>
<dbReference type="SUPFAM" id="SSF56436">
    <property type="entry name" value="C-type lectin-like"/>
    <property type="match status" value="1"/>
</dbReference>
<dbReference type="InterPro" id="IPR016187">
    <property type="entry name" value="CTDL_fold"/>
</dbReference>
<dbReference type="Pfam" id="PF03781">
    <property type="entry name" value="FGE-sulfatase"/>
    <property type="match status" value="1"/>
</dbReference>
<dbReference type="Gene3D" id="3.90.1580.10">
    <property type="entry name" value="paralog of FGE (formylglycine-generating enzyme)"/>
    <property type="match status" value="1"/>
</dbReference>
<organism evidence="2 3">
    <name type="scientific">Thalassospira aquimaris</name>
    <dbReference type="NCBI Taxonomy" id="3037796"/>
    <lineage>
        <taxon>Bacteria</taxon>
        <taxon>Pseudomonadati</taxon>
        <taxon>Pseudomonadota</taxon>
        <taxon>Alphaproteobacteria</taxon>
        <taxon>Rhodospirillales</taxon>
        <taxon>Thalassospiraceae</taxon>
        <taxon>Thalassospira</taxon>
    </lineage>
</organism>
<protein>
    <submittedName>
        <fullName evidence="2">Formylglycine-generating enzyme family protein</fullName>
    </submittedName>
</protein>
<comment type="caution">
    <text evidence="2">The sequence shown here is derived from an EMBL/GenBank/DDBJ whole genome shotgun (WGS) entry which is preliminary data.</text>
</comment>
<name>A0ABT6G825_9PROT</name>
<dbReference type="InterPro" id="IPR005532">
    <property type="entry name" value="SUMF_dom"/>
</dbReference>
<keyword evidence="3" id="KW-1185">Reference proteome</keyword>
<dbReference type="InterPro" id="IPR042095">
    <property type="entry name" value="SUMF_sf"/>
</dbReference>
<feature type="domain" description="Sulfatase-modifying factor enzyme-like" evidence="1">
    <location>
        <begin position="18"/>
        <end position="314"/>
    </location>
</feature>
<evidence type="ECO:0000313" key="3">
    <source>
        <dbReference type="Proteomes" id="UP001529180"/>
    </source>
</evidence>
<proteinExistence type="predicted"/>
<dbReference type="Proteomes" id="UP001529180">
    <property type="component" value="Unassembled WGS sequence"/>
</dbReference>